<sequence>MISLGAVQSLDYFIMAISGLTFLGCAAAALAVVPWTKAVRRLDVLVEFSIYWKSRLFLVLIGAFWVLAQWLRLEAIWEPGSHIMPQRVTSWGSEGWMCRVYLCISLGALQPLFLLTAMLLCQQSISHRKSLAGRSPNRRIIGQAAAWSAPMAVAQIILAWVSLGFAERVDMQHERSVLHHFFAPYSDGQGPAECGSDASCTRCYFPAAACIASVIFCVVVGALLWRAALHMIHRVINRTLQRRLRAFLGLFVSALFVHEAAQSASVAASPFQWGHQIAWLISFLALPVLVGATVLLLVVLPALDTLSAGQAWKQAGGKLSEGPAAARHRPPEAIVELSSDSRIQKVEQQQYDEDAQH</sequence>
<proteinExistence type="predicted"/>
<evidence type="ECO:0000313" key="3">
    <source>
        <dbReference type="EMBL" id="CAK0787680.1"/>
    </source>
</evidence>
<keyword evidence="2" id="KW-0812">Transmembrane</keyword>
<feature type="region of interest" description="Disordered" evidence="1">
    <location>
        <begin position="338"/>
        <end position="357"/>
    </location>
</feature>
<feature type="transmembrane region" description="Helical" evidence="2">
    <location>
        <begin position="12"/>
        <end position="35"/>
    </location>
</feature>
<protein>
    <submittedName>
        <fullName evidence="3">Uncharacterized protein</fullName>
    </submittedName>
</protein>
<organism evidence="3 4">
    <name type="scientific">Coccomyxa viridis</name>
    <dbReference type="NCBI Taxonomy" id="1274662"/>
    <lineage>
        <taxon>Eukaryota</taxon>
        <taxon>Viridiplantae</taxon>
        <taxon>Chlorophyta</taxon>
        <taxon>core chlorophytes</taxon>
        <taxon>Trebouxiophyceae</taxon>
        <taxon>Trebouxiophyceae incertae sedis</taxon>
        <taxon>Coccomyxaceae</taxon>
        <taxon>Coccomyxa</taxon>
    </lineage>
</organism>
<keyword evidence="4" id="KW-1185">Reference proteome</keyword>
<keyword evidence="2" id="KW-1133">Transmembrane helix</keyword>
<evidence type="ECO:0000256" key="2">
    <source>
        <dbReference type="SAM" id="Phobius"/>
    </source>
</evidence>
<feature type="transmembrane region" description="Helical" evidence="2">
    <location>
        <begin position="140"/>
        <end position="161"/>
    </location>
</feature>
<comment type="caution">
    <text evidence="3">The sequence shown here is derived from an EMBL/GenBank/DDBJ whole genome shotgun (WGS) entry which is preliminary data.</text>
</comment>
<dbReference type="PANTHER" id="PTHR34116:SF2">
    <property type="entry name" value="THH1_TOM1_TOM3 DOMAIN-CONTAINING PROTEIN"/>
    <property type="match status" value="1"/>
</dbReference>
<gene>
    <name evidence="3" type="ORF">CVIRNUC_010902</name>
</gene>
<dbReference type="EMBL" id="CAUYUE010000017">
    <property type="protein sequence ID" value="CAK0787680.1"/>
    <property type="molecule type" value="Genomic_DNA"/>
</dbReference>
<dbReference type="Proteomes" id="UP001314263">
    <property type="component" value="Unassembled WGS sequence"/>
</dbReference>
<evidence type="ECO:0000256" key="1">
    <source>
        <dbReference type="SAM" id="MobiDB-lite"/>
    </source>
</evidence>
<reference evidence="3 4" key="1">
    <citation type="submission" date="2023-10" db="EMBL/GenBank/DDBJ databases">
        <authorList>
            <person name="Maclean D."/>
            <person name="Macfadyen A."/>
        </authorList>
    </citation>
    <scope>NUCLEOTIDE SEQUENCE [LARGE SCALE GENOMIC DNA]</scope>
</reference>
<name>A0AAV1IN44_9CHLO</name>
<evidence type="ECO:0000313" key="4">
    <source>
        <dbReference type="Proteomes" id="UP001314263"/>
    </source>
</evidence>
<dbReference type="AlphaFoldDB" id="A0AAV1IN44"/>
<feature type="transmembrane region" description="Helical" evidence="2">
    <location>
        <begin position="246"/>
        <end position="265"/>
    </location>
</feature>
<accession>A0AAV1IN44</accession>
<feature type="transmembrane region" description="Helical" evidence="2">
    <location>
        <begin position="99"/>
        <end position="120"/>
    </location>
</feature>
<feature type="compositionally biased region" description="Polar residues" evidence="1">
    <location>
        <begin position="338"/>
        <end position="349"/>
    </location>
</feature>
<feature type="transmembrane region" description="Helical" evidence="2">
    <location>
        <begin position="204"/>
        <end position="225"/>
    </location>
</feature>
<feature type="transmembrane region" description="Helical" evidence="2">
    <location>
        <begin position="56"/>
        <end position="73"/>
    </location>
</feature>
<keyword evidence="2" id="KW-0472">Membrane</keyword>
<dbReference type="PANTHER" id="PTHR34116">
    <property type="entry name" value="PLASMINOGEN ACTIVATOR INHIBITOR"/>
    <property type="match status" value="1"/>
</dbReference>
<feature type="transmembrane region" description="Helical" evidence="2">
    <location>
        <begin position="277"/>
        <end position="303"/>
    </location>
</feature>